<dbReference type="EMBL" id="AFWE01000223">
    <property type="protein sequence ID" value="EGU29780.1"/>
    <property type="molecule type" value="Genomic_DNA"/>
</dbReference>
<sequence length="307" mass="33584">MTKKSLIPSWIAVDWGTSNFRAFLMTEDGLVIDKITASCGLLAVPDGLFSETFRQLTSPWAGKIESLPVLLGGMVGSQQGWCDVPYASLPVSIHDLSENLVDVELPWGQKGWIVPGAAGDNQFEFHDVMRGEEIQLMGLAHQLGQNNVIAILPGTHSKHARIKQQSLISFQTYMTGELFSILKQHSILGRQLPEQHHSKNAFLKGVDAGRKGLLSAVIFSARTERLFNHISSSNIESYLSGILIGAELSAISTDDLVYIVGDEKLCTLYQTALVHIGLKSKILSGDDCFLSGLTTIYQKNEGMRNVA</sequence>
<dbReference type="Gene3D" id="3.30.420.310">
    <property type="entry name" value="2-keto-3-deoxy-galactonokinase, C-terminal domain"/>
    <property type="match status" value="1"/>
</dbReference>
<name>F9RV56_9VIBR</name>
<dbReference type="InterPro" id="IPR042257">
    <property type="entry name" value="DGOK_C"/>
</dbReference>
<dbReference type="InterPro" id="IPR042258">
    <property type="entry name" value="DGOK_N"/>
</dbReference>
<dbReference type="GO" id="GO:0034194">
    <property type="term" value="P:D-galactonate catabolic process"/>
    <property type="evidence" value="ECO:0007669"/>
    <property type="project" value="InterPro"/>
</dbReference>
<dbReference type="Proteomes" id="UP000004349">
    <property type="component" value="Unassembled WGS sequence"/>
</dbReference>
<evidence type="ECO:0000313" key="1">
    <source>
        <dbReference type="EMBL" id="EGU29780.1"/>
    </source>
</evidence>
<reference evidence="1 2" key="1">
    <citation type="journal article" date="2012" name="Int. J. Syst. Evol. Microbiol.">
        <title>Vibrio caribbeanicus sp. nov., isolated from the marine sponge Scleritoderma cyanea.</title>
        <authorList>
            <person name="Hoffmann M."/>
            <person name="Monday S.R."/>
            <person name="Allard M.W."/>
            <person name="Strain E.A."/>
            <person name="Whittaker P."/>
            <person name="Naum M."/>
            <person name="McCarthy P.J."/>
            <person name="Lopez J.V."/>
            <person name="Fischer M."/>
            <person name="Brown E.W."/>
        </authorList>
    </citation>
    <scope>NUCLEOTIDE SEQUENCE [LARGE SCALE GENOMIC DNA]</scope>
    <source>
        <strain evidence="1 2">LMG 19158</strain>
    </source>
</reference>
<dbReference type="eggNOG" id="COG3734">
    <property type="taxonomic scope" value="Bacteria"/>
</dbReference>
<keyword evidence="1" id="KW-0418">Kinase</keyword>
<keyword evidence="1" id="KW-0808">Transferase</keyword>
<evidence type="ECO:0000313" key="2">
    <source>
        <dbReference type="Proteomes" id="UP000004349"/>
    </source>
</evidence>
<dbReference type="AlphaFoldDB" id="F9RV56"/>
<comment type="caution">
    <text evidence="1">The sequence shown here is derived from an EMBL/GenBank/DDBJ whole genome shotgun (WGS) entry which is preliminary data.</text>
</comment>
<gene>
    <name evidence="1" type="ORF">VIS19158_16166</name>
</gene>
<proteinExistence type="predicted"/>
<protein>
    <submittedName>
        <fullName evidence="1">2-keto-3-deoxy-galactonokinase</fullName>
    </submittedName>
</protein>
<accession>F9RV56</accession>
<dbReference type="Gene3D" id="3.30.420.300">
    <property type="entry name" value="2-keto-3-deoxy-galactonokinase, substrate binding domain"/>
    <property type="match status" value="1"/>
</dbReference>
<dbReference type="GO" id="GO:0008671">
    <property type="term" value="F:2-dehydro-3-deoxygalactonokinase activity"/>
    <property type="evidence" value="ECO:0007669"/>
    <property type="project" value="InterPro"/>
</dbReference>
<dbReference type="InterPro" id="IPR007729">
    <property type="entry name" value="DGOK"/>
</dbReference>
<dbReference type="Pfam" id="PF05035">
    <property type="entry name" value="DGOK"/>
    <property type="match status" value="1"/>
</dbReference>
<organism evidence="1 2">
    <name type="scientific">Vibrio scophthalmi LMG 19158</name>
    <dbReference type="NCBI Taxonomy" id="870967"/>
    <lineage>
        <taxon>Bacteria</taxon>
        <taxon>Pseudomonadati</taxon>
        <taxon>Pseudomonadota</taxon>
        <taxon>Gammaproteobacteria</taxon>
        <taxon>Vibrionales</taxon>
        <taxon>Vibrionaceae</taxon>
        <taxon>Vibrio</taxon>
    </lineage>
</organism>
<dbReference type="RefSeq" id="WP_005599848.1">
    <property type="nucleotide sequence ID" value="NZ_AFWE01000223.1"/>
</dbReference>
<dbReference type="CDD" id="cd24012">
    <property type="entry name" value="ASKHA_NBD_KDGal-kinase"/>
    <property type="match status" value="1"/>
</dbReference>